<feature type="region of interest" description="Disordered" evidence="6">
    <location>
        <begin position="1"/>
        <end position="136"/>
    </location>
</feature>
<comment type="similarity">
    <text evidence="5">Belongs to the mitochondrial carrier (TC 2.A.29) family.</text>
</comment>
<dbReference type="PANTHER" id="PTHR46181">
    <property type="entry name" value="MITOCHONDRIAL GLYCINE TRANSPORTER"/>
    <property type="match status" value="1"/>
</dbReference>
<feature type="repeat" description="Solcar" evidence="4">
    <location>
        <begin position="457"/>
        <end position="562"/>
    </location>
</feature>
<dbReference type="GO" id="GO:1904983">
    <property type="term" value="P:glycine import into mitochondrion"/>
    <property type="evidence" value="ECO:0007669"/>
    <property type="project" value="TreeGrafter"/>
</dbReference>
<feature type="repeat" description="Solcar" evidence="4">
    <location>
        <begin position="310"/>
        <end position="405"/>
    </location>
</feature>
<sequence>MAPPAGRCPFGHDSVQAGAAQSNGDAFSPVPSGRALHRHQPPPQQPKKEEDECPMATACPLGHGAGPPPPSFAPFAAASHGGSGGVSKCPVDHQALYARSASEHSPSPQPSSLPSEEKCPVTGRAAATAAPIPSESGCPYQAAAKREGGSAFPPNAADSGSCPMAPACPLGHGAGPPMPSRTRQGTAMHGAAEGPRLVSQEIKKKGVAAAMVGGSSAVTTAMLLQPLDVVRTRLQQPGQVERSAVRVAAGIYQNEGVRAFWKAAAPTFCRVAPGAALYFSLLQTFQSVPPPRFAVQGRDMGGKEGRQAPYPVWYNTACSATARACTAFILSPTTVLKTRMEMSAVPISGLGTAPPAANLGMIALARDIFRKEGVCAFWRGVIPTLVRDVPFSSIYFPAYQLIKHWAAEVHVPSLIPSTLSLFSQRTSTLQAPPGSAASLQQQGCPRRSQQETPANQGRAVKNFLCGTVAGAFAATVTQPPDVIRTRLQLAGVVGDGGAVAGSSSASAVAAPSRKCMTIRHAAATIWRESGFTGFFRGIGPRVLKRTIAAALTWTLFDEISARLREREKEKAK</sequence>
<evidence type="ECO:0000256" key="5">
    <source>
        <dbReference type="RuleBase" id="RU000488"/>
    </source>
</evidence>
<reference evidence="7" key="1">
    <citation type="submission" date="2014-11" db="EMBL/GenBank/DDBJ databases">
        <authorList>
            <person name="Otto D Thomas"/>
            <person name="Naeem Raeece"/>
        </authorList>
    </citation>
    <scope>NUCLEOTIDE SEQUENCE</scope>
</reference>
<evidence type="ECO:0000313" key="7">
    <source>
        <dbReference type="EMBL" id="CEM56133.1"/>
    </source>
</evidence>
<feature type="region of interest" description="Disordered" evidence="6">
    <location>
        <begin position="173"/>
        <end position="194"/>
    </location>
</feature>
<evidence type="ECO:0000256" key="2">
    <source>
        <dbReference type="ARBA" id="ARBA00022692"/>
    </source>
</evidence>
<dbReference type="Gene3D" id="1.50.40.10">
    <property type="entry name" value="Mitochondrial carrier domain"/>
    <property type="match status" value="2"/>
</dbReference>
<evidence type="ECO:0000256" key="3">
    <source>
        <dbReference type="ARBA" id="ARBA00023136"/>
    </source>
</evidence>
<dbReference type="InterPro" id="IPR018108">
    <property type="entry name" value="MCP_transmembrane"/>
</dbReference>
<evidence type="ECO:0000256" key="4">
    <source>
        <dbReference type="PROSITE-ProRule" id="PRU00282"/>
    </source>
</evidence>
<dbReference type="Pfam" id="PF00153">
    <property type="entry name" value="Mito_carr"/>
    <property type="match status" value="3"/>
</dbReference>
<dbReference type="VEuPathDB" id="CryptoDB:Cvel_14105"/>
<dbReference type="EMBL" id="CDMZ01005945">
    <property type="protein sequence ID" value="CEM56133.1"/>
    <property type="molecule type" value="Genomic_DNA"/>
</dbReference>
<dbReference type="GO" id="GO:0015187">
    <property type="term" value="F:glycine transmembrane transporter activity"/>
    <property type="evidence" value="ECO:0007669"/>
    <property type="project" value="TreeGrafter"/>
</dbReference>
<dbReference type="PANTHER" id="PTHR46181:SF3">
    <property type="entry name" value="MITOCHONDRIAL GLYCINE TRANSPORTER"/>
    <property type="match status" value="1"/>
</dbReference>
<name>A0A0G4IG14_9ALVE</name>
<organism evidence="7">
    <name type="scientific">Chromera velia CCMP2878</name>
    <dbReference type="NCBI Taxonomy" id="1169474"/>
    <lineage>
        <taxon>Eukaryota</taxon>
        <taxon>Sar</taxon>
        <taxon>Alveolata</taxon>
        <taxon>Colpodellida</taxon>
        <taxon>Chromeraceae</taxon>
        <taxon>Chromera</taxon>
    </lineage>
</organism>
<dbReference type="GO" id="GO:0016020">
    <property type="term" value="C:membrane"/>
    <property type="evidence" value="ECO:0007669"/>
    <property type="project" value="UniProtKB-SubCell"/>
</dbReference>
<dbReference type="AlphaFoldDB" id="A0A0G4IG14"/>
<dbReference type="InterPro" id="IPR023395">
    <property type="entry name" value="MCP_dom_sf"/>
</dbReference>
<proteinExistence type="inferred from homology"/>
<evidence type="ECO:0000256" key="6">
    <source>
        <dbReference type="SAM" id="MobiDB-lite"/>
    </source>
</evidence>
<keyword evidence="5" id="KW-0813">Transport</keyword>
<feature type="repeat" description="Solcar" evidence="4">
    <location>
        <begin position="204"/>
        <end position="288"/>
    </location>
</feature>
<dbReference type="PROSITE" id="PS50920">
    <property type="entry name" value="SOLCAR"/>
    <property type="match status" value="3"/>
</dbReference>
<keyword evidence="3 4" id="KW-0472">Membrane</keyword>
<comment type="subcellular location">
    <subcellularLocation>
        <location evidence="1">Membrane</location>
        <topology evidence="1">Multi-pass membrane protein</topology>
    </subcellularLocation>
</comment>
<keyword evidence="2 4" id="KW-0812">Transmembrane</keyword>
<feature type="region of interest" description="Disordered" evidence="6">
    <location>
        <begin position="430"/>
        <end position="455"/>
    </location>
</feature>
<evidence type="ECO:0000256" key="1">
    <source>
        <dbReference type="ARBA" id="ARBA00004141"/>
    </source>
</evidence>
<accession>A0A0G4IG14</accession>
<dbReference type="GO" id="GO:0005739">
    <property type="term" value="C:mitochondrion"/>
    <property type="evidence" value="ECO:0007669"/>
    <property type="project" value="TreeGrafter"/>
</dbReference>
<feature type="compositionally biased region" description="Low complexity" evidence="6">
    <location>
        <begin position="103"/>
        <end position="114"/>
    </location>
</feature>
<gene>
    <name evidence="7" type="ORF">Cvel_14105</name>
</gene>
<dbReference type="SUPFAM" id="SSF103506">
    <property type="entry name" value="Mitochondrial carrier"/>
    <property type="match status" value="1"/>
</dbReference>
<protein>
    <submittedName>
        <fullName evidence="7">Uncharacterized protein</fullName>
    </submittedName>
</protein>